<feature type="compositionally biased region" description="Basic residues" evidence="5">
    <location>
        <begin position="138"/>
        <end position="153"/>
    </location>
</feature>
<name>A0A9N8H7Y9_9STRA</name>
<feature type="region of interest" description="Disordered" evidence="5">
    <location>
        <begin position="101"/>
        <end position="169"/>
    </location>
</feature>
<evidence type="ECO:0000313" key="7">
    <source>
        <dbReference type="Proteomes" id="UP001153069"/>
    </source>
</evidence>
<keyword evidence="3" id="KW-0862">Zinc</keyword>
<evidence type="ECO:0000256" key="2">
    <source>
        <dbReference type="ARBA" id="ARBA00022771"/>
    </source>
</evidence>
<dbReference type="GO" id="GO:0008270">
    <property type="term" value="F:zinc ion binding"/>
    <property type="evidence" value="ECO:0007669"/>
    <property type="project" value="UniProtKB-KW"/>
</dbReference>
<organism evidence="6 7">
    <name type="scientific">Seminavis robusta</name>
    <dbReference type="NCBI Taxonomy" id="568900"/>
    <lineage>
        <taxon>Eukaryota</taxon>
        <taxon>Sar</taxon>
        <taxon>Stramenopiles</taxon>
        <taxon>Ochrophyta</taxon>
        <taxon>Bacillariophyta</taxon>
        <taxon>Bacillariophyceae</taxon>
        <taxon>Bacillariophycidae</taxon>
        <taxon>Naviculales</taxon>
        <taxon>Naviculaceae</taxon>
        <taxon>Seminavis</taxon>
    </lineage>
</organism>
<evidence type="ECO:0000256" key="5">
    <source>
        <dbReference type="SAM" id="MobiDB-lite"/>
    </source>
</evidence>
<feature type="compositionally biased region" description="Polar residues" evidence="5">
    <location>
        <begin position="154"/>
        <end position="166"/>
    </location>
</feature>
<dbReference type="PROSITE" id="PS00518">
    <property type="entry name" value="ZF_RING_1"/>
    <property type="match status" value="1"/>
</dbReference>
<feature type="compositionally biased region" description="Basic residues" evidence="5">
    <location>
        <begin position="255"/>
        <end position="264"/>
    </location>
</feature>
<proteinExistence type="predicted"/>
<feature type="region of interest" description="Disordered" evidence="5">
    <location>
        <begin position="229"/>
        <end position="264"/>
    </location>
</feature>
<protein>
    <submittedName>
        <fullName evidence="6">Uncharacterized protein</fullName>
    </submittedName>
</protein>
<sequence length="264" mass="29578">MSKSCAHSMCVQCIQKRDSNNNNDNKPASFCACPVCQAPKAFHLQHCHPNLLAIAALDVMEQCVHILKEQSKEIQKLEQTQSSSAKRGLIPAKKRVSLCLDNTENSPTNNNAGSSKEAAAANAAETSSPLEAPQQQKQGKKKKTAKTNQKKSKSVVTDLTDLTSPENKVEQQKLIKPIEPGKERLVWIKFDGNDQLAFLLAVKDDKANIRWDGYKYEQWIDADRIRELDDLSGSGTRSRRKRGQQQTEHESKQLNQKRRTTKGQ</sequence>
<gene>
    <name evidence="6" type="ORF">SEMRO_143_G066640.1</name>
</gene>
<evidence type="ECO:0000256" key="1">
    <source>
        <dbReference type="ARBA" id="ARBA00022723"/>
    </source>
</evidence>
<evidence type="ECO:0000256" key="3">
    <source>
        <dbReference type="ARBA" id="ARBA00022833"/>
    </source>
</evidence>
<keyword evidence="1" id="KW-0479">Metal-binding</keyword>
<feature type="coiled-coil region" evidence="4">
    <location>
        <begin position="60"/>
        <end position="87"/>
    </location>
</feature>
<dbReference type="InterPro" id="IPR017907">
    <property type="entry name" value="Znf_RING_CS"/>
</dbReference>
<evidence type="ECO:0000313" key="6">
    <source>
        <dbReference type="EMBL" id="CAB9502690.1"/>
    </source>
</evidence>
<comment type="caution">
    <text evidence="6">The sequence shown here is derived from an EMBL/GenBank/DDBJ whole genome shotgun (WGS) entry which is preliminary data.</text>
</comment>
<keyword evidence="7" id="KW-1185">Reference proteome</keyword>
<dbReference type="EMBL" id="CAICTM010000142">
    <property type="protein sequence ID" value="CAB9502690.1"/>
    <property type="molecule type" value="Genomic_DNA"/>
</dbReference>
<feature type="compositionally biased region" description="Low complexity" evidence="5">
    <location>
        <begin position="109"/>
        <end position="128"/>
    </location>
</feature>
<evidence type="ECO:0000256" key="4">
    <source>
        <dbReference type="SAM" id="Coils"/>
    </source>
</evidence>
<dbReference type="Proteomes" id="UP001153069">
    <property type="component" value="Unassembled WGS sequence"/>
</dbReference>
<dbReference type="AlphaFoldDB" id="A0A9N8H7Y9"/>
<accession>A0A9N8H7Y9</accession>
<keyword evidence="2" id="KW-0863">Zinc-finger</keyword>
<keyword evidence="4" id="KW-0175">Coiled coil</keyword>
<reference evidence="6" key="1">
    <citation type="submission" date="2020-06" db="EMBL/GenBank/DDBJ databases">
        <authorList>
            <consortium name="Plant Systems Biology data submission"/>
        </authorList>
    </citation>
    <scope>NUCLEOTIDE SEQUENCE</scope>
    <source>
        <strain evidence="6">D6</strain>
    </source>
</reference>